<gene>
    <name evidence="2" type="ORF">MicloDRAFT_00005390</name>
</gene>
<evidence type="ECO:0000259" key="1">
    <source>
        <dbReference type="Pfam" id="PF13358"/>
    </source>
</evidence>
<proteinExistence type="predicted"/>
<dbReference type="Proteomes" id="UP000003947">
    <property type="component" value="Unassembled WGS sequence"/>
</dbReference>
<dbReference type="Pfam" id="PF13358">
    <property type="entry name" value="DDE_3"/>
    <property type="match status" value="1"/>
</dbReference>
<dbReference type="InterPro" id="IPR038717">
    <property type="entry name" value="Tc1-like_DDE_dom"/>
</dbReference>
<evidence type="ECO:0000313" key="3">
    <source>
        <dbReference type="Proteomes" id="UP000003947"/>
    </source>
</evidence>
<dbReference type="GO" id="GO:0003676">
    <property type="term" value="F:nucleic acid binding"/>
    <property type="evidence" value="ECO:0007669"/>
    <property type="project" value="InterPro"/>
</dbReference>
<feature type="domain" description="Tc1-like transposase DDE" evidence="1">
    <location>
        <begin position="4"/>
        <end position="127"/>
    </location>
</feature>
<protein>
    <recommendedName>
        <fullName evidence="1">Tc1-like transposase DDE domain-containing protein</fullName>
    </recommendedName>
</protein>
<keyword evidence="3" id="KW-1185">Reference proteome</keyword>
<organism evidence="2 3">
    <name type="scientific">Microvirga lotononidis</name>
    <dbReference type="NCBI Taxonomy" id="864069"/>
    <lineage>
        <taxon>Bacteria</taxon>
        <taxon>Pseudomonadati</taxon>
        <taxon>Pseudomonadota</taxon>
        <taxon>Alphaproteobacteria</taxon>
        <taxon>Hyphomicrobiales</taxon>
        <taxon>Methylobacteriaceae</taxon>
        <taxon>Microvirga</taxon>
    </lineage>
</organism>
<evidence type="ECO:0000313" key="2">
    <source>
        <dbReference type="EMBL" id="EIM30636.1"/>
    </source>
</evidence>
<accession>I4Z344</accession>
<sequence length="164" mass="18412">MGQKGRTTRVWDERGVRPPGVVDRRFERLYLLAACRPGTDEAFALALPRVHADAMTVLLEHFSRQLAPGVHAVLVLDQAGWHDERALHVPASITLLSLPSASPELNPVERIWLYLRERDLSHRVLDDDGAVLEAVCRAWTRLLDEAGRLTTLTAYPYLTTSEIP</sequence>
<dbReference type="STRING" id="864069.MicloDRAFT_00005390"/>
<dbReference type="InterPro" id="IPR036397">
    <property type="entry name" value="RNaseH_sf"/>
</dbReference>
<name>I4Z344_9HYPH</name>
<dbReference type="Gene3D" id="3.30.420.10">
    <property type="entry name" value="Ribonuclease H-like superfamily/Ribonuclease H"/>
    <property type="match status" value="1"/>
</dbReference>
<dbReference type="AlphaFoldDB" id="I4Z344"/>
<reference evidence="2 3" key="1">
    <citation type="submission" date="2012-02" db="EMBL/GenBank/DDBJ databases">
        <title>Improved High-Quality Draft sequence of Microvirga sp. WSM3557.</title>
        <authorList>
            <consortium name="US DOE Joint Genome Institute"/>
            <person name="Lucas S."/>
            <person name="Han J."/>
            <person name="Lapidus A."/>
            <person name="Cheng J.-F."/>
            <person name="Goodwin L."/>
            <person name="Pitluck S."/>
            <person name="Peters L."/>
            <person name="Zhang X."/>
            <person name="Detter J.C."/>
            <person name="Han C."/>
            <person name="Tapia R."/>
            <person name="Land M."/>
            <person name="Hauser L."/>
            <person name="Kyrpides N."/>
            <person name="Ivanova N."/>
            <person name="Pagani I."/>
            <person name="Brau L."/>
            <person name="Yates R."/>
            <person name="O'Hara G."/>
            <person name="Rui T."/>
            <person name="Howieson J."/>
            <person name="Reeve W."/>
            <person name="Woyke T."/>
        </authorList>
    </citation>
    <scope>NUCLEOTIDE SEQUENCE [LARGE SCALE GENOMIC DNA]</scope>
    <source>
        <strain evidence="2 3">WSM3557</strain>
    </source>
</reference>
<dbReference type="PATRIC" id="fig|864069.3.peg.593"/>
<dbReference type="EMBL" id="JH660636">
    <property type="protein sequence ID" value="EIM30636.1"/>
    <property type="molecule type" value="Genomic_DNA"/>
</dbReference>
<dbReference type="HOGENOM" id="CLU_056788_6_1_5"/>
<dbReference type="eggNOG" id="COG3335">
    <property type="taxonomic scope" value="Bacteria"/>
</dbReference>